<reference evidence="2 3" key="1">
    <citation type="submission" date="2023-02" db="EMBL/GenBank/DDBJ databases">
        <title>Genome sequence of Sphingomonas naphthae.</title>
        <authorList>
            <person name="Kim S."/>
            <person name="Heo J."/>
            <person name="Kwon S.-W."/>
        </authorList>
    </citation>
    <scope>NUCLEOTIDE SEQUENCE [LARGE SCALE GENOMIC DNA]</scope>
    <source>
        <strain evidence="2 3">KACC 18716</strain>
    </source>
</reference>
<evidence type="ECO:0000259" key="1">
    <source>
        <dbReference type="SMART" id="SM00760"/>
    </source>
</evidence>
<proteinExistence type="predicted"/>
<keyword evidence="3" id="KW-1185">Reference proteome</keyword>
<dbReference type="Proteomes" id="UP001220395">
    <property type="component" value="Chromosome"/>
</dbReference>
<organism evidence="2 3">
    <name type="scientific">Sphingomonas naphthae</name>
    <dbReference type="NCBI Taxonomy" id="1813468"/>
    <lineage>
        <taxon>Bacteria</taxon>
        <taxon>Pseudomonadati</taxon>
        <taxon>Pseudomonadota</taxon>
        <taxon>Alphaproteobacteria</taxon>
        <taxon>Sphingomonadales</taxon>
        <taxon>Sphingomonadaceae</taxon>
        <taxon>Sphingomonas</taxon>
    </lineage>
</organism>
<sequence>MKRARNVADRVEALEARIAILEAEQDTDWENASGAAIVAFAAVATGLRVTDIVAPSTDHRRQPAIVRSAVAWVVRKALGYSYARIGRLLKRDHTTIVYMMASAEKRRAADPDYRQLTDRMLTRFIQHLDVCRCADCTSSGVRFPTDPQQLRMPLQ</sequence>
<accession>A0ABY7TFR4</accession>
<protein>
    <recommendedName>
        <fullName evidence="1">Chromosomal replication initiator DnaA C-terminal domain-containing protein</fullName>
    </recommendedName>
</protein>
<name>A0ABY7TFR4_9SPHN</name>
<dbReference type="SUPFAM" id="SSF48295">
    <property type="entry name" value="TrpR-like"/>
    <property type="match status" value="1"/>
</dbReference>
<dbReference type="InterPro" id="IPR013159">
    <property type="entry name" value="DnaA_C"/>
</dbReference>
<gene>
    <name evidence="2" type="ORF">PQ455_10495</name>
</gene>
<evidence type="ECO:0000313" key="2">
    <source>
        <dbReference type="EMBL" id="WCT72077.1"/>
    </source>
</evidence>
<dbReference type="EMBL" id="CP117411">
    <property type="protein sequence ID" value="WCT72077.1"/>
    <property type="molecule type" value="Genomic_DNA"/>
</dbReference>
<dbReference type="SMART" id="SM00760">
    <property type="entry name" value="Bac_DnaA_C"/>
    <property type="match status" value="1"/>
</dbReference>
<evidence type="ECO:0000313" key="3">
    <source>
        <dbReference type="Proteomes" id="UP001220395"/>
    </source>
</evidence>
<dbReference type="RefSeq" id="WP_273686027.1">
    <property type="nucleotide sequence ID" value="NZ_CP117411.1"/>
</dbReference>
<dbReference type="InterPro" id="IPR010921">
    <property type="entry name" value="Trp_repressor/repl_initiator"/>
</dbReference>
<dbReference type="Gene3D" id="1.10.1750.10">
    <property type="match status" value="1"/>
</dbReference>
<feature type="domain" description="Chromosomal replication initiator DnaA C-terminal" evidence="1">
    <location>
        <begin position="33"/>
        <end position="103"/>
    </location>
</feature>